<protein>
    <submittedName>
        <fullName evidence="1">Uncharacterized protein</fullName>
    </submittedName>
</protein>
<sequence length="350" mass="39667">MEVNAYHDLMQNMLTKNPQPFLPPDLVLYVIDFIPPASNTAKIAYEPSHILTRTLLALTLTSRIIYPTARRLLYTHCLYVDSPRRLRCLLSSLSAYAADPAAPQSLPPTESKPSTVQHETSLYLAPFLNDTINDLPTAQAVHRLLSLLAPTLCRLVIDIPVRSLCPEDDTLGIRRILKKAFTQLTSLELFCSARYQLLLDYLEDDIGSFKGFEKANVWPLWPRLRTLALYNCDLSSERLWLGLSITERLETLVLTRADGVREVDFRSEWIARGNGDRSLTVWFVDVDGGRGIPETIKEQEEGDKVKIMVGRVPTSYYGDEDVIELCQNWIKRLALKGEAGFQDELRNLST</sequence>
<proteinExistence type="predicted"/>
<dbReference type="InParanoid" id="A0A2J6SJI2"/>
<dbReference type="OrthoDB" id="6365676at2759"/>
<dbReference type="Proteomes" id="UP000235371">
    <property type="component" value="Unassembled WGS sequence"/>
</dbReference>
<reference evidence="1 2" key="1">
    <citation type="submission" date="2016-04" db="EMBL/GenBank/DDBJ databases">
        <title>A degradative enzymes factory behind the ericoid mycorrhizal symbiosis.</title>
        <authorList>
            <consortium name="DOE Joint Genome Institute"/>
            <person name="Martino E."/>
            <person name="Morin E."/>
            <person name="Grelet G."/>
            <person name="Kuo A."/>
            <person name="Kohler A."/>
            <person name="Daghino S."/>
            <person name="Barry K."/>
            <person name="Choi C."/>
            <person name="Cichocki N."/>
            <person name="Clum A."/>
            <person name="Copeland A."/>
            <person name="Hainaut M."/>
            <person name="Haridas S."/>
            <person name="Labutti K."/>
            <person name="Lindquist E."/>
            <person name="Lipzen A."/>
            <person name="Khouja H.-R."/>
            <person name="Murat C."/>
            <person name="Ohm R."/>
            <person name="Olson A."/>
            <person name="Spatafora J."/>
            <person name="Veneault-Fourrey C."/>
            <person name="Henrissat B."/>
            <person name="Grigoriev I."/>
            <person name="Martin F."/>
            <person name="Perotto S."/>
        </authorList>
    </citation>
    <scope>NUCLEOTIDE SEQUENCE [LARGE SCALE GENOMIC DNA]</scope>
    <source>
        <strain evidence="1 2">E</strain>
    </source>
</reference>
<gene>
    <name evidence="1" type="ORF">K444DRAFT_636320</name>
</gene>
<evidence type="ECO:0000313" key="1">
    <source>
        <dbReference type="EMBL" id="PMD50916.1"/>
    </source>
</evidence>
<evidence type="ECO:0000313" key="2">
    <source>
        <dbReference type="Proteomes" id="UP000235371"/>
    </source>
</evidence>
<dbReference type="AlphaFoldDB" id="A0A2J6SJI2"/>
<keyword evidence="2" id="KW-1185">Reference proteome</keyword>
<name>A0A2J6SJI2_9HELO</name>
<organism evidence="1 2">
    <name type="scientific">Hyaloscypha bicolor E</name>
    <dbReference type="NCBI Taxonomy" id="1095630"/>
    <lineage>
        <taxon>Eukaryota</taxon>
        <taxon>Fungi</taxon>
        <taxon>Dikarya</taxon>
        <taxon>Ascomycota</taxon>
        <taxon>Pezizomycotina</taxon>
        <taxon>Leotiomycetes</taxon>
        <taxon>Helotiales</taxon>
        <taxon>Hyaloscyphaceae</taxon>
        <taxon>Hyaloscypha</taxon>
        <taxon>Hyaloscypha bicolor</taxon>
    </lineage>
</organism>
<dbReference type="GeneID" id="36592062"/>
<accession>A0A2J6SJI2</accession>
<dbReference type="RefSeq" id="XP_024727820.1">
    <property type="nucleotide sequence ID" value="XM_024883985.1"/>
</dbReference>
<dbReference type="EMBL" id="KZ613912">
    <property type="protein sequence ID" value="PMD50916.1"/>
    <property type="molecule type" value="Genomic_DNA"/>
</dbReference>